<dbReference type="PROSITE" id="PS51393">
    <property type="entry name" value="LIPOXYGENASE_3"/>
    <property type="match status" value="1"/>
</dbReference>
<dbReference type="EMBL" id="FJOG01000044">
    <property type="protein sequence ID" value="CZR67427.1"/>
    <property type="molecule type" value="Genomic_DNA"/>
</dbReference>
<dbReference type="GO" id="GO:0050584">
    <property type="term" value="F:linoleate 11-lipoxygenase activity"/>
    <property type="evidence" value="ECO:0007669"/>
    <property type="project" value="UniProtKB-ARBA"/>
</dbReference>
<dbReference type="Gene3D" id="3.10.450.60">
    <property type="match status" value="1"/>
</dbReference>
<dbReference type="SUPFAM" id="SSF48484">
    <property type="entry name" value="Lipoxigenase"/>
    <property type="match status" value="1"/>
</dbReference>
<protein>
    <recommendedName>
        <fullName evidence="1">Manganese lipoxygenase</fullName>
    </recommendedName>
</protein>
<evidence type="ECO:0000256" key="4">
    <source>
        <dbReference type="ARBA" id="ARBA00023002"/>
    </source>
</evidence>
<reference evidence="6 7" key="1">
    <citation type="submission" date="2016-03" db="EMBL/GenBank/DDBJ databases">
        <authorList>
            <person name="Ploux O."/>
        </authorList>
    </citation>
    <scope>NUCLEOTIDE SEQUENCE [LARGE SCALE GENOMIC DNA]</scope>
    <source>
        <strain evidence="6 7">UAMH 11012</strain>
    </source>
</reference>
<sequence length="714" mass="79916">MGFPTNILSGIRSFSISGRPSALDTPPDSHPPTPKFTKTYDFEDAALPPSGTVATAPAQTNSSKRWTRNFTSFKPIPRANKLPISMPTISILRHIPNAPPVSEDLVKVFQFIEERFSEHFKNVNFEPAVKKLKEKRDIKTLRETYQWQQPGSTNPPYPPCLKSIPDDEQTGLLEIFDLQRLIDTSIALLPFEPPLIGYRAFGAWRAGTMAGLEARMAKLRKQHKNIGTEPSIANRPDWYSDAVFGQQSFTGPNPTSISNASATWIEEFAGAAKKQGNENMFALISTSDPESFFIQDYSYFRDAAGAFPGATLKSDDGKRFGTAAVTLLQLSRTGNLHPLAICIDYTVSLEQSVVIFNSRLRPTDPTKGEKDDWSWRYAKMCHMVSDYYRHELESHLNNCHFVEEATIVAAQRSFTSQHIVYKLLEPHWLKTLSLNASARSILVPKVIVPIVGMSSSVTYAFILDSYKRFNWTQSYIPNDLSSRGFAPSSLNDPKFHNYAWARNMVPMWLVLQKFVSSVLTCYYASDAEVAEDKAIKSWCNEMHSPTGAQMASFPDIKTIEELTSAIVMCIHIASPQHNSINYLQCYYMSFVAAKPPCLMAPLPSSLPELMAYKEKDIMKALPIHDEHVWLLAEQLPYLLSYGVSEDQTLAAYAQGLEDEARDVGDKGLEKAAAGLYDDLMKLGEVFDKNSLGMDDRVVAYNVMDPTELAVSILI</sequence>
<name>A0A1L7XR71_9HELO</name>
<gene>
    <name evidence="6" type="ORF">PAC_17326</name>
</gene>
<keyword evidence="3" id="KW-0223">Dioxygenase</keyword>
<evidence type="ECO:0000259" key="5">
    <source>
        <dbReference type="PROSITE" id="PS51393"/>
    </source>
</evidence>
<dbReference type="GO" id="GO:0034440">
    <property type="term" value="P:lipid oxidation"/>
    <property type="evidence" value="ECO:0007669"/>
    <property type="project" value="InterPro"/>
</dbReference>
<dbReference type="STRING" id="576137.A0A1L7XR71"/>
<dbReference type="GO" id="GO:0043651">
    <property type="term" value="P:linoleic acid metabolic process"/>
    <property type="evidence" value="ECO:0007669"/>
    <property type="project" value="UniProtKB-ARBA"/>
</dbReference>
<dbReference type="InterPro" id="IPR036226">
    <property type="entry name" value="LipOase_C_sf"/>
</dbReference>
<dbReference type="InterPro" id="IPR013819">
    <property type="entry name" value="LipOase_C"/>
</dbReference>
<accession>A0A1L7XR71</accession>
<keyword evidence="7" id="KW-1185">Reference proteome</keyword>
<dbReference type="Proteomes" id="UP000184330">
    <property type="component" value="Unassembled WGS sequence"/>
</dbReference>
<organism evidence="6 7">
    <name type="scientific">Phialocephala subalpina</name>
    <dbReference type="NCBI Taxonomy" id="576137"/>
    <lineage>
        <taxon>Eukaryota</taxon>
        <taxon>Fungi</taxon>
        <taxon>Dikarya</taxon>
        <taxon>Ascomycota</taxon>
        <taxon>Pezizomycotina</taxon>
        <taxon>Leotiomycetes</taxon>
        <taxon>Helotiales</taxon>
        <taxon>Mollisiaceae</taxon>
        <taxon>Phialocephala</taxon>
        <taxon>Phialocephala fortinii species complex</taxon>
    </lineage>
</organism>
<dbReference type="Pfam" id="PF00305">
    <property type="entry name" value="Lipoxygenase"/>
    <property type="match status" value="1"/>
</dbReference>
<evidence type="ECO:0000256" key="1">
    <source>
        <dbReference type="ARBA" id="ARBA00021175"/>
    </source>
</evidence>
<dbReference type="OrthoDB" id="407298at2759"/>
<evidence type="ECO:0000256" key="2">
    <source>
        <dbReference type="ARBA" id="ARBA00022723"/>
    </source>
</evidence>
<dbReference type="GO" id="GO:0046872">
    <property type="term" value="F:metal ion binding"/>
    <property type="evidence" value="ECO:0007669"/>
    <property type="project" value="UniProtKB-KW"/>
</dbReference>
<dbReference type="InterPro" id="IPR000907">
    <property type="entry name" value="LipOase"/>
</dbReference>
<evidence type="ECO:0000313" key="7">
    <source>
        <dbReference type="Proteomes" id="UP000184330"/>
    </source>
</evidence>
<keyword evidence="2" id="KW-0479">Metal-binding</keyword>
<evidence type="ECO:0000256" key="3">
    <source>
        <dbReference type="ARBA" id="ARBA00022964"/>
    </source>
</evidence>
<dbReference type="PANTHER" id="PTHR11771">
    <property type="entry name" value="LIPOXYGENASE"/>
    <property type="match status" value="1"/>
</dbReference>
<dbReference type="AlphaFoldDB" id="A0A1L7XR71"/>
<proteinExistence type="predicted"/>
<evidence type="ECO:0000313" key="6">
    <source>
        <dbReference type="EMBL" id="CZR67427.1"/>
    </source>
</evidence>
<keyword evidence="4" id="KW-0560">Oxidoreductase</keyword>
<dbReference type="Gene3D" id="1.20.245.10">
    <property type="entry name" value="Lipoxygenase-1, Domain 5"/>
    <property type="match status" value="1"/>
</dbReference>
<feature type="domain" description="Lipoxygenase" evidence="5">
    <location>
        <begin position="119"/>
        <end position="714"/>
    </location>
</feature>